<protein>
    <submittedName>
        <fullName evidence="2">Uncharacterized protein</fullName>
    </submittedName>
</protein>
<dbReference type="EMBL" id="JARJCN010000053">
    <property type="protein sequence ID" value="KAJ7080780.1"/>
    <property type="molecule type" value="Genomic_DNA"/>
</dbReference>
<feature type="region of interest" description="Disordered" evidence="1">
    <location>
        <begin position="46"/>
        <end position="157"/>
    </location>
</feature>
<evidence type="ECO:0000256" key="1">
    <source>
        <dbReference type="SAM" id="MobiDB-lite"/>
    </source>
</evidence>
<accession>A0AAD6TX77</accession>
<keyword evidence="3" id="KW-1185">Reference proteome</keyword>
<sequence length="513" mass="56496">MLWVAQARQTRAGTVFSPYTPHIFPVACQDLDFASLLADSVAREFAEGQDLPPSDPLEDADDGRPSSQLIDPMNEVDDDHPTPPAPEPWNDIDDESAPPTPAPPKPCRTAFDDMQAGKMPRTGAQRNAPSRSHRNRAERRAKQKCEEGHLPRPSVLRKHVHPGLIEPLQRAVDAATLPAAHGGYTAKAPDAAELWGSKKRRTLDEVKGMGFTVLPWNGFDSRPLVDAQGRVFAVLVGQPRDTEWAAAVNDAYSAIDEEGTAADFPSHMRKHRRGLFAALNVGISYGKGQRVPSRFLHSSAHTSLLNRLLGNPAIIRMANFASEHGAAAFQLWAPRLYNYYKEHDDALRKHLPHLRRNFPRSVFSGAAFNFGNVWTFRHRDVHNIPFGWCGIQAAGPFDASKGGHLIFWDLRLAVEFPHGALILMPSATIAHSNIPVQAGDRRISFTQFTAGGLMRYVDNGFRTDGDLEGSDPVEFERLARLKSSRWVLGLGLFSTLDELLGNAPTDVPTASTS</sequence>
<comment type="caution">
    <text evidence="2">The sequence shown here is derived from an EMBL/GenBank/DDBJ whole genome shotgun (WGS) entry which is preliminary data.</text>
</comment>
<organism evidence="2 3">
    <name type="scientific">Mycena belliarum</name>
    <dbReference type="NCBI Taxonomy" id="1033014"/>
    <lineage>
        <taxon>Eukaryota</taxon>
        <taxon>Fungi</taxon>
        <taxon>Dikarya</taxon>
        <taxon>Basidiomycota</taxon>
        <taxon>Agaricomycotina</taxon>
        <taxon>Agaricomycetes</taxon>
        <taxon>Agaricomycetidae</taxon>
        <taxon>Agaricales</taxon>
        <taxon>Marasmiineae</taxon>
        <taxon>Mycenaceae</taxon>
        <taxon>Mycena</taxon>
    </lineage>
</organism>
<reference evidence="2" key="1">
    <citation type="submission" date="2023-03" db="EMBL/GenBank/DDBJ databases">
        <title>Massive genome expansion in bonnet fungi (Mycena s.s.) driven by repeated elements and novel gene families across ecological guilds.</title>
        <authorList>
            <consortium name="Lawrence Berkeley National Laboratory"/>
            <person name="Harder C.B."/>
            <person name="Miyauchi S."/>
            <person name="Viragh M."/>
            <person name="Kuo A."/>
            <person name="Thoen E."/>
            <person name="Andreopoulos B."/>
            <person name="Lu D."/>
            <person name="Skrede I."/>
            <person name="Drula E."/>
            <person name="Henrissat B."/>
            <person name="Morin E."/>
            <person name="Kohler A."/>
            <person name="Barry K."/>
            <person name="LaButti K."/>
            <person name="Morin E."/>
            <person name="Salamov A."/>
            <person name="Lipzen A."/>
            <person name="Mereny Z."/>
            <person name="Hegedus B."/>
            <person name="Baldrian P."/>
            <person name="Stursova M."/>
            <person name="Weitz H."/>
            <person name="Taylor A."/>
            <person name="Grigoriev I.V."/>
            <person name="Nagy L.G."/>
            <person name="Martin F."/>
            <person name="Kauserud H."/>
        </authorList>
    </citation>
    <scope>NUCLEOTIDE SEQUENCE</scope>
    <source>
        <strain evidence="2">CBHHK173m</strain>
    </source>
</reference>
<dbReference type="AlphaFoldDB" id="A0AAD6TX77"/>
<dbReference type="Gene3D" id="3.60.130.30">
    <property type="match status" value="1"/>
</dbReference>
<evidence type="ECO:0000313" key="3">
    <source>
        <dbReference type="Proteomes" id="UP001222325"/>
    </source>
</evidence>
<evidence type="ECO:0000313" key="2">
    <source>
        <dbReference type="EMBL" id="KAJ7080780.1"/>
    </source>
</evidence>
<proteinExistence type="predicted"/>
<gene>
    <name evidence="2" type="ORF">B0H15DRAFT_953377</name>
</gene>
<feature type="compositionally biased region" description="Basic and acidic residues" evidence="1">
    <location>
        <begin position="138"/>
        <end position="150"/>
    </location>
</feature>
<name>A0AAD6TX77_9AGAR</name>
<dbReference type="Proteomes" id="UP001222325">
    <property type="component" value="Unassembled WGS sequence"/>
</dbReference>